<proteinExistence type="predicted"/>
<feature type="transmembrane region" description="Helical" evidence="1">
    <location>
        <begin position="140"/>
        <end position="161"/>
    </location>
</feature>
<feature type="transmembrane region" description="Helical" evidence="1">
    <location>
        <begin position="36"/>
        <end position="54"/>
    </location>
</feature>
<keyword evidence="3" id="KW-1185">Reference proteome</keyword>
<keyword evidence="1" id="KW-0812">Transmembrane</keyword>
<evidence type="ECO:0000313" key="3">
    <source>
        <dbReference type="Proteomes" id="UP000199574"/>
    </source>
</evidence>
<evidence type="ECO:0000256" key="1">
    <source>
        <dbReference type="SAM" id="Phobius"/>
    </source>
</evidence>
<organism evidence="2 3">
    <name type="scientific">Maribacter dokdonensis</name>
    <dbReference type="NCBI Taxonomy" id="320912"/>
    <lineage>
        <taxon>Bacteria</taxon>
        <taxon>Pseudomonadati</taxon>
        <taxon>Bacteroidota</taxon>
        <taxon>Flavobacteriia</taxon>
        <taxon>Flavobacteriales</taxon>
        <taxon>Flavobacteriaceae</taxon>
        <taxon>Maribacter</taxon>
    </lineage>
</organism>
<dbReference type="Proteomes" id="UP000199574">
    <property type="component" value="Chromosome I"/>
</dbReference>
<dbReference type="RefSeq" id="WP_091607226.1">
    <property type="nucleotide sequence ID" value="NZ_LT629754.1"/>
</dbReference>
<feature type="transmembrane region" description="Helical" evidence="1">
    <location>
        <begin position="98"/>
        <end position="119"/>
    </location>
</feature>
<dbReference type="EMBL" id="LT629754">
    <property type="protein sequence ID" value="SDT19459.1"/>
    <property type="molecule type" value="Genomic_DNA"/>
</dbReference>
<keyword evidence="1" id="KW-1133">Transmembrane helix</keyword>
<accession>A0ABY0UUG1</accession>
<feature type="transmembrane region" description="Helical" evidence="1">
    <location>
        <begin position="227"/>
        <end position="244"/>
    </location>
</feature>
<dbReference type="GeneID" id="90592498"/>
<gene>
    <name evidence="2" type="ORF">SAMN05192545_2995</name>
</gene>
<evidence type="ECO:0008006" key="4">
    <source>
        <dbReference type="Google" id="ProtNLM"/>
    </source>
</evidence>
<keyword evidence="1" id="KW-0472">Membrane</keyword>
<name>A0ABY0UUG1_9FLAO</name>
<feature type="transmembrane region" description="Helical" evidence="1">
    <location>
        <begin position="61"/>
        <end position="78"/>
    </location>
</feature>
<evidence type="ECO:0000313" key="2">
    <source>
        <dbReference type="EMBL" id="SDT19459.1"/>
    </source>
</evidence>
<feature type="transmembrane region" description="Helical" evidence="1">
    <location>
        <begin position="205"/>
        <end position="221"/>
    </location>
</feature>
<feature type="transmembrane region" description="Helical" evidence="1">
    <location>
        <begin position="173"/>
        <end position="193"/>
    </location>
</feature>
<sequence length="527" mass="60868">MIKSENHSIRQINLILKVILVIGIIGELIFFPSIPNFFGCVMAVISYMVFSYFFKVVYIKLFPFAFLMYLSMFMYRFLPLIATLAEGKPITYGFERPYQTFIGETILFLISSIAFYFACNPHKATIKNNLIQKTLDKFKFYEINPPIIWAMGLIGFVIKAYNLSKGGVEYGDVSGKFLIGLEYLMFAPICLLFPDLIRLKYKKTKLVWVYTILVITLNVASNKRHLIITPFGTMGLLFFLHVIFKNINITKLTSPLKFIVGGFLILISLNFLSNLSTAMLHTRDVMLYDAEQRNNADKIKAFEQTIETLQNESLMNRLKEKKNKKEYKPLTNYHQNWSEEYVDNFMLARYANMRITDETLYLAEKKGYGNKQMLDFFQTSLIGLLPSPILKLFGIPFNKSLYEFSRGDLLSGRSLGGYRVTSHLGDGLATFGYWYLIIQAVVFFIVFKFLNTFIYYGKKTVIYAPLAIMSIFNFLGMFRNANGISGNISYLLRGYLQDIITYLIIFFIVKMLFMIANPRLTVTTKNI</sequence>
<feature type="transmembrane region" description="Helical" evidence="1">
    <location>
        <begin position="462"/>
        <end position="479"/>
    </location>
</feature>
<feature type="transmembrane region" description="Helical" evidence="1">
    <location>
        <begin position="499"/>
        <end position="516"/>
    </location>
</feature>
<protein>
    <recommendedName>
        <fullName evidence="4">O-antigen polysaccharide polymerase Wzy</fullName>
    </recommendedName>
</protein>
<feature type="transmembrane region" description="Helical" evidence="1">
    <location>
        <begin position="256"/>
        <end position="273"/>
    </location>
</feature>
<feature type="transmembrane region" description="Helical" evidence="1">
    <location>
        <begin position="12"/>
        <end position="30"/>
    </location>
</feature>
<feature type="transmembrane region" description="Helical" evidence="1">
    <location>
        <begin position="432"/>
        <end position="450"/>
    </location>
</feature>
<reference evidence="2 3" key="1">
    <citation type="submission" date="2016-10" db="EMBL/GenBank/DDBJ databases">
        <authorList>
            <person name="Varghese N."/>
            <person name="Submissions S."/>
        </authorList>
    </citation>
    <scope>NUCLEOTIDE SEQUENCE [LARGE SCALE GENOMIC DNA]</scope>
    <source>
        <strain evidence="2 3">MAR_2009_60</strain>
    </source>
</reference>